<keyword evidence="2" id="KW-0408">Iron</keyword>
<evidence type="ECO:0000256" key="1">
    <source>
        <dbReference type="ARBA" id="ARBA00022723"/>
    </source>
</evidence>
<proteinExistence type="predicted"/>
<organism evidence="3">
    <name type="scientific">freshwater metagenome</name>
    <dbReference type="NCBI Taxonomy" id="449393"/>
    <lineage>
        <taxon>unclassified sequences</taxon>
        <taxon>metagenomes</taxon>
        <taxon>ecological metagenomes</taxon>
    </lineage>
</organism>
<dbReference type="SUPFAM" id="SSF51197">
    <property type="entry name" value="Clavaminate synthase-like"/>
    <property type="match status" value="1"/>
</dbReference>
<keyword evidence="1" id="KW-0479">Metal-binding</keyword>
<dbReference type="GO" id="GO:0046872">
    <property type="term" value="F:metal ion binding"/>
    <property type="evidence" value="ECO:0007669"/>
    <property type="project" value="UniProtKB-KW"/>
</dbReference>
<dbReference type="PANTHER" id="PTHR20883">
    <property type="entry name" value="PHYTANOYL-COA DIOXYGENASE DOMAIN CONTAINING 1"/>
    <property type="match status" value="1"/>
</dbReference>
<dbReference type="EMBL" id="CAEZTS010000008">
    <property type="protein sequence ID" value="CAB4567200.1"/>
    <property type="molecule type" value="Genomic_DNA"/>
</dbReference>
<dbReference type="Gene3D" id="2.60.120.620">
    <property type="entry name" value="q2cbj1_9rhob like domain"/>
    <property type="match status" value="1"/>
</dbReference>
<dbReference type="PANTHER" id="PTHR20883:SF15">
    <property type="entry name" value="PHYTANOYL-COA DIOXYGENASE DOMAIN-CONTAINING PROTEIN 1"/>
    <property type="match status" value="1"/>
</dbReference>
<evidence type="ECO:0000313" key="3">
    <source>
        <dbReference type="EMBL" id="CAB4567200.1"/>
    </source>
</evidence>
<reference evidence="3" key="1">
    <citation type="submission" date="2020-05" db="EMBL/GenBank/DDBJ databases">
        <authorList>
            <person name="Chiriac C."/>
            <person name="Salcher M."/>
            <person name="Ghai R."/>
            <person name="Kavagutti S V."/>
        </authorList>
    </citation>
    <scope>NUCLEOTIDE SEQUENCE</scope>
</reference>
<dbReference type="InterPro" id="IPR008775">
    <property type="entry name" value="Phytyl_CoA_dOase-like"/>
</dbReference>
<gene>
    <name evidence="3" type="ORF">UFOPK1722_00151</name>
</gene>
<dbReference type="AlphaFoldDB" id="A0A6J6DSD9"/>
<sequence length="291" mass="32355">MGQVLTESQIADYHRDGFLVIPDFADVEACRSLKARAEEILRAFDPESHRSVFTTNEQSRHADREFIESANGIHCFFEEEAFDDQGRLRQPKELSVNKIGHAMHDLDPVFADFTYTSELAGVAADIGMPDALALQSMYICKQPRIGGEVGCHQDATFLYTDPVTVTGFWFAIEDATLENGCLWALPGGHRTTLRKKFVRNAANDGATFDVLDPAPLPEAPGDLVPLEVAAGTMVVLHGLLPHWSDVNRSDKSRHAYSLHCISSSAEYPTWNWLQRSPELPLRRLSDMVGAK</sequence>
<accession>A0A6J6DSD9</accession>
<name>A0A6J6DSD9_9ZZZZ</name>
<protein>
    <submittedName>
        <fullName evidence="3">Unannotated protein</fullName>
    </submittedName>
</protein>
<evidence type="ECO:0000256" key="2">
    <source>
        <dbReference type="ARBA" id="ARBA00023004"/>
    </source>
</evidence>
<dbReference type="Pfam" id="PF05721">
    <property type="entry name" value="PhyH"/>
    <property type="match status" value="1"/>
</dbReference>